<keyword evidence="5" id="KW-0479">Metal-binding</keyword>
<name>A0A8J5I507_ZINOF</name>
<comment type="function">
    <text evidence="5">Involved in nucleotide metabolism via production of dUMP, the immediate precursor of thymidine nucleotides, and decreases the intracellular concentration of dUTP so that uracil cannot be incorporated into DNA.</text>
</comment>
<dbReference type="EMBL" id="JACMSC010000001">
    <property type="protein sequence ID" value="KAG6535783.1"/>
    <property type="molecule type" value="Genomic_DNA"/>
</dbReference>
<evidence type="ECO:0000256" key="3">
    <source>
        <dbReference type="ARBA" id="ARBA00022801"/>
    </source>
</evidence>
<dbReference type="InterPro" id="IPR008181">
    <property type="entry name" value="dUTPase"/>
</dbReference>
<dbReference type="Pfam" id="PF00692">
    <property type="entry name" value="dUTPase"/>
    <property type="match status" value="1"/>
</dbReference>
<dbReference type="UniPathway" id="UPA00610">
    <property type="reaction ID" value="UER00666"/>
</dbReference>
<dbReference type="PANTHER" id="PTHR11241">
    <property type="entry name" value="DEOXYURIDINE 5'-TRIPHOSPHATE NUCLEOTIDOHYDROLASE"/>
    <property type="match status" value="1"/>
</dbReference>
<keyword evidence="4 5" id="KW-0546">Nucleotide metabolism</keyword>
<dbReference type="GO" id="GO:0006226">
    <property type="term" value="P:dUMP biosynthetic process"/>
    <property type="evidence" value="ECO:0007669"/>
    <property type="project" value="UniProtKB-UniRule"/>
</dbReference>
<accession>A0A8J5I507</accession>
<proteinExistence type="inferred from homology"/>
<dbReference type="PANTHER" id="PTHR11241:SF0">
    <property type="entry name" value="DEOXYURIDINE 5'-TRIPHOSPHATE NUCLEOTIDOHYDROLASE"/>
    <property type="match status" value="1"/>
</dbReference>
<evidence type="ECO:0000313" key="7">
    <source>
        <dbReference type="EMBL" id="KAG6535783.1"/>
    </source>
</evidence>
<evidence type="ECO:0000259" key="6">
    <source>
        <dbReference type="Pfam" id="PF00692"/>
    </source>
</evidence>
<dbReference type="SUPFAM" id="SSF51283">
    <property type="entry name" value="dUTPase-like"/>
    <property type="match status" value="1"/>
</dbReference>
<dbReference type="GO" id="GO:0000287">
    <property type="term" value="F:magnesium ion binding"/>
    <property type="evidence" value="ECO:0007669"/>
    <property type="project" value="UniProtKB-UniRule"/>
</dbReference>
<dbReference type="InterPro" id="IPR029054">
    <property type="entry name" value="dUTPase-like"/>
</dbReference>
<comment type="catalytic activity">
    <reaction evidence="5">
        <text>dUTP + H2O = dUMP + diphosphate + H(+)</text>
        <dbReference type="Rhea" id="RHEA:10248"/>
        <dbReference type="ChEBI" id="CHEBI:15377"/>
        <dbReference type="ChEBI" id="CHEBI:15378"/>
        <dbReference type="ChEBI" id="CHEBI:33019"/>
        <dbReference type="ChEBI" id="CHEBI:61555"/>
        <dbReference type="ChEBI" id="CHEBI:246422"/>
        <dbReference type="EC" id="3.6.1.23"/>
    </reaction>
</comment>
<dbReference type="AlphaFoldDB" id="A0A8J5I507"/>
<keyword evidence="5" id="KW-0460">Magnesium</keyword>
<comment type="caution">
    <text evidence="7">The sequence shown here is derived from an EMBL/GenBank/DDBJ whole genome shotgun (WGS) entry which is preliminary data.</text>
</comment>
<dbReference type="GO" id="GO:0046081">
    <property type="term" value="P:dUTP catabolic process"/>
    <property type="evidence" value="ECO:0007669"/>
    <property type="project" value="UniProtKB-UniRule"/>
</dbReference>
<dbReference type="CDD" id="cd07557">
    <property type="entry name" value="trimeric_dUTPase"/>
    <property type="match status" value="1"/>
</dbReference>
<gene>
    <name evidence="7" type="ORF">ZIOFF_000812</name>
</gene>
<protein>
    <recommendedName>
        <fullName evidence="5">Deoxyuridine 5'-triphosphate nucleotidohydrolase</fullName>
        <shortName evidence="5">dUTPase</shortName>
        <ecNumber evidence="5">3.6.1.23</ecNumber>
    </recommendedName>
    <alternativeName>
        <fullName evidence="5">dUTP pyrophosphatase</fullName>
    </alternativeName>
</protein>
<keyword evidence="3 5" id="KW-0378">Hydrolase</keyword>
<sequence>MQPSEVNTRNLMDGRISLNFNNYITSSSARATSYNSKDEEIQSDEETFHTLAVLAEKTPEDPIYGEEDYYYNQESSIVCISLEIPYGSYGRIATRSSAAWNLGLDVGAGVIDNDYRGEIIILAFNHSNEPVQIQPGNCIAQIIFEKILTPDIYEVPKSLSTTVRGDGGFGSTSKAPPYPTWYQASSLEKHLDC</sequence>
<dbReference type="InterPro" id="IPR033704">
    <property type="entry name" value="dUTPase_trimeric"/>
</dbReference>
<dbReference type="Proteomes" id="UP000734854">
    <property type="component" value="Unassembled WGS sequence"/>
</dbReference>
<evidence type="ECO:0000256" key="5">
    <source>
        <dbReference type="RuleBase" id="RU367024"/>
    </source>
</evidence>
<organism evidence="7 8">
    <name type="scientific">Zingiber officinale</name>
    <name type="common">Ginger</name>
    <name type="synonym">Amomum zingiber</name>
    <dbReference type="NCBI Taxonomy" id="94328"/>
    <lineage>
        <taxon>Eukaryota</taxon>
        <taxon>Viridiplantae</taxon>
        <taxon>Streptophyta</taxon>
        <taxon>Embryophyta</taxon>
        <taxon>Tracheophyta</taxon>
        <taxon>Spermatophyta</taxon>
        <taxon>Magnoliopsida</taxon>
        <taxon>Liliopsida</taxon>
        <taxon>Zingiberales</taxon>
        <taxon>Zingiberaceae</taxon>
        <taxon>Zingiber</taxon>
    </lineage>
</organism>
<evidence type="ECO:0000256" key="4">
    <source>
        <dbReference type="ARBA" id="ARBA00023080"/>
    </source>
</evidence>
<evidence type="ECO:0000313" key="8">
    <source>
        <dbReference type="Proteomes" id="UP000734854"/>
    </source>
</evidence>
<evidence type="ECO:0000256" key="1">
    <source>
        <dbReference type="ARBA" id="ARBA00005142"/>
    </source>
</evidence>
<dbReference type="Gene3D" id="2.70.40.10">
    <property type="match status" value="1"/>
</dbReference>
<comment type="similarity">
    <text evidence="2 5">Belongs to the dUTPase family.</text>
</comment>
<dbReference type="InterPro" id="IPR036157">
    <property type="entry name" value="dUTPase-like_sf"/>
</dbReference>
<evidence type="ECO:0000256" key="2">
    <source>
        <dbReference type="ARBA" id="ARBA00006581"/>
    </source>
</evidence>
<dbReference type="EC" id="3.6.1.23" evidence="5"/>
<comment type="pathway">
    <text evidence="1 5">Pyrimidine metabolism; dUMP biosynthesis; dUMP from dCTP (dUTP route): step 2/2.</text>
</comment>
<reference evidence="7 8" key="1">
    <citation type="submission" date="2020-08" db="EMBL/GenBank/DDBJ databases">
        <title>Plant Genome Project.</title>
        <authorList>
            <person name="Zhang R.-G."/>
        </authorList>
    </citation>
    <scope>NUCLEOTIDE SEQUENCE [LARGE SCALE GENOMIC DNA]</scope>
    <source>
        <tissue evidence="7">Rhizome</tissue>
    </source>
</reference>
<keyword evidence="8" id="KW-1185">Reference proteome</keyword>
<dbReference type="GO" id="GO:0004170">
    <property type="term" value="F:dUTP diphosphatase activity"/>
    <property type="evidence" value="ECO:0007669"/>
    <property type="project" value="UniProtKB-UniRule"/>
</dbReference>
<comment type="cofactor">
    <cofactor evidence="5">
        <name>Mg(2+)</name>
        <dbReference type="ChEBI" id="CHEBI:18420"/>
    </cofactor>
</comment>
<feature type="domain" description="dUTPase-like" evidence="6">
    <location>
        <begin position="78"/>
        <end position="172"/>
    </location>
</feature>